<organism evidence="1 2">
    <name type="scientific">Nonomuraea glycinis</name>
    <dbReference type="NCBI Taxonomy" id="2047744"/>
    <lineage>
        <taxon>Bacteria</taxon>
        <taxon>Bacillati</taxon>
        <taxon>Actinomycetota</taxon>
        <taxon>Actinomycetes</taxon>
        <taxon>Streptosporangiales</taxon>
        <taxon>Streptosporangiaceae</taxon>
        <taxon>Nonomuraea</taxon>
    </lineage>
</organism>
<dbReference type="CDD" id="cd11532">
    <property type="entry name" value="NTP-PPase_COG4997"/>
    <property type="match status" value="1"/>
</dbReference>
<evidence type="ECO:0000313" key="1">
    <source>
        <dbReference type="EMBL" id="GGP18468.1"/>
    </source>
</evidence>
<protein>
    <submittedName>
        <fullName evidence="1">Phosphoribosyl-ATP pyrophosphohydrolase</fullName>
    </submittedName>
</protein>
<keyword evidence="2" id="KW-1185">Reference proteome</keyword>
<gene>
    <name evidence="1" type="ORF">GCM10012278_90780</name>
</gene>
<dbReference type="EMBL" id="BMNK01000030">
    <property type="protein sequence ID" value="GGP18468.1"/>
    <property type="molecule type" value="Genomic_DNA"/>
</dbReference>
<evidence type="ECO:0000313" key="2">
    <source>
        <dbReference type="Proteomes" id="UP000660745"/>
    </source>
</evidence>
<name>A0A918EBI6_9ACTN</name>
<dbReference type="SUPFAM" id="SSF101386">
    <property type="entry name" value="all-alpha NTP pyrophosphatases"/>
    <property type="match status" value="1"/>
</dbReference>
<dbReference type="AlphaFoldDB" id="A0A918EBI6"/>
<reference evidence="1" key="1">
    <citation type="journal article" date="2014" name="Int. J. Syst. Evol. Microbiol.">
        <title>Complete genome sequence of Corynebacterium casei LMG S-19264T (=DSM 44701T), isolated from a smear-ripened cheese.</title>
        <authorList>
            <consortium name="US DOE Joint Genome Institute (JGI-PGF)"/>
            <person name="Walter F."/>
            <person name="Albersmeier A."/>
            <person name="Kalinowski J."/>
            <person name="Ruckert C."/>
        </authorList>
    </citation>
    <scope>NUCLEOTIDE SEQUENCE</scope>
    <source>
        <strain evidence="1">CGMCC 4.7430</strain>
    </source>
</reference>
<dbReference type="Proteomes" id="UP000660745">
    <property type="component" value="Unassembled WGS sequence"/>
</dbReference>
<reference evidence="1" key="2">
    <citation type="submission" date="2020-09" db="EMBL/GenBank/DDBJ databases">
        <authorList>
            <person name="Sun Q."/>
            <person name="Zhou Y."/>
        </authorList>
    </citation>
    <scope>NUCLEOTIDE SEQUENCE</scope>
    <source>
        <strain evidence="1">CGMCC 4.7430</strain>
    </source>
</reference>
<sequence>MRDEQTIVYGKLVRDQIPQIIEADGKMAKVRVLGESELVAALTAKLAEEAEELRRAEPGGRLEELADIYEVLMTLTATLGYSDDAVKEAARHKRVERGGFERGLWLDEVRPRG</sequence>
<dbReference type="InterPro" id="IPR038735">
    <property type="entry name" value="MSMEG_1276-like_NTP-PPase_dom"/>
</dbReference>
<accession>A0A918EBI6</accession>
<comment type="caution">
    <text evidence="1">The sequence shown here is derived from an EMBL/GenBank/DDBJ whole genome shotgun (WGS) entry which is preliminary data.</text>
</comment>
<proteinExistence type="predicted"/>
<dbReference type="RefSeq" id="WP_225277828.1">
    <property type="nucleotide sequence ID" value="NZ_BMNK01000030.1"/>
</dbReference>